<keyword evidence="5 7" id="KW-0067">ATP-binding</keyword>
<dbReference type="GO" id="GO:0005524">
    <property type="term" value="F:ATP binding"/>
    <property type="evidence" value="ECO:0007669"/>
    <property type="project" value="UniProtKB-UniRule"/>
</dbReference>
<comment type="caution">
    <text evidence="11">The sequence shown here is derived from an EMBL/GenBank/DDBJ whole genome shotgun (WGS) entry which is preliminary data.</text>
</comment>
<dbReference type="PROSITE" id="PS00154">
    <property type="entry name" value="ATPASE_E1_E2"/>
    <property type="match status" value="1"/>
</dbReference>
<dbReference type="SUPFAM" id="SSF81660">
    <property type="entry name" value="Metal cation-transporting ATPase, ATP-binding domain N"/>
    <property type="match status" value="1"/>
</dbReference>
<accession>A0A9N9NGD7</accession>
<evidence type="ECO:0000256" key="5">
    <source>
        <dbReference type="PIRSR" id="PIRSR606539-2"/>
    </source>
</evidence>
<feature type="binding site" evidence="5">
    <location>
        <position position="676"/>
    </location>
    <ligand>
        <name>ATP</name>
        <dbReference type="ChEBI" id="CHEBI:30616"/>
    </ligand>
</feature>
<dbReference type="GO" id="GO:0000287">
    <property type="term" value="F:magnesium ion binding"/>
    <property type="evidence" value="ECO:0007669"/>
    <property type="project" value="UniProtKB-UniRule"/>
</dbReference>
<dbReference type="InterPro" id="IPR032631">
    <property type="entry name" value="P-type_ATPase_N"/>
</dbReference>
<dbReference type="Gene3D" id="2.70.150.10">
    <property type="entry name" value="Calcium-transporting ATPase, cytoplasmic transduction domain A"/>
    <property type="match status" value="1"/>
</dbReference>
<keyword evidence="6 7" id="KW-0460">Magnesium</keyword>
<dbReference type="SUPFAM" id="SSF81665">
    <property type="entry name" value="Calcium ATPase, transmembrane domain M"/>
    <property type="match status" value="1"/>
</dbReference>
<feature type="binding site" evidence="5">
    <location>
        <position position="418"/>
    </location>
    <ligand>
        <name>ATP</name>
        <dbReference type="ChEBI" id="CHEBI:30616"/>
    </ligand>
</feature>
<keyword evidence="2 7" id="KW-1133">Transmembrane helix</keyword>
<dbReference type="PANTHER" id="PTHR24092:SF174">
    <property type="entry name" value="PHOSPHOLIPID-TRANSPORTING ATPASE DNF3-RELATED"/>
    <property type="match status" value="1"/>
</dbReference>
<dbReference type="PANTHER" id="PTHR24092">
    <property type="entry name" value="PROBABLE PHOSPHOLIPID-TRANSPORTING ATPASE"/>
    <property type="match status" value="1"/>
</dbReference>
<dbReference type="GO" id="GO:0005886">
    <property type="term" value="C:plasma membrane"/>
    <property type="evidence" value="ECO:0007669"/>
    <property type="project" value="TreeGrafter"/>
</dbReference>
<dbReference type="InterPro" id="IPR018303">
    <property type="entry name" value="ATPase_P-typ_P_site"/>
</dbReference>
<dbReference type="SUPFAM" id="SSF81653">
    <property type="entry name" value="Calcium ATPase, transduction domain A"/>
    <property type="match status" value="1"/>
</dbReference>
<organism evidence="11 12">
    <name type="scientific">Acaulospora morrowiae</name>
    <dbReference type="NCBI Taxonomy" id="94023"/>
    <lineage>
        <taxon>Eukaryota</taxon>
        <taxon>Fungi</taxon>
        <taxon>Fungi incertae sedis</taxon>
        <taxon>Mucoromycota</taxon>
        <taxon>Glomeromycotina</taxon>
        <taxon>Glomeromycetes</taxon>
        <taxon>Diversisporales</taxon>
        <taxon>Acaulosporaceae</taxon>
        <taxon>Acaulospora</taxon>
    </lineage>
</organism>
<dbReference type="Pfam" id="PF16209">
    <property type="entry name" value="PhoLip_ATPase_N"/>
    <property type="match status" value="1"/>
</dbReference>
<gene>
    <name evidence="11" type="ORF">AMORRO_LOCUS14018</name>
</gene>
<dbReference type="GO" id="GO:0005802">
    <property type="term" value="C:trans-Golgi network"/>
    <property type="evidence" value="ECO:0007669"/>
    <property type="project" value="TreeGrafter"/>
</dbReference>
<dbReference type="GO" id="GO:0032456">
    <property type="term" value="P:endocytic recycling"/>
    <property type="evidence" value="ECO:0007669"/>
    <property type="project" value="TreeGrafter"/>
</dbReference>
<feature type="binding site" evidence="6">
    <location>
        <position position="420"/>
    </location>
    <ligand>
        <name>Mg(2+)</name>
        <dbReference type="ChEBI" id="CHEBI:18420"/>
    </ligand>
</feature>
<dbReference type="InterPro" id="IPR023298">
    <property type="entry name" value="ATPase_P-typ_TM_dom_sf"/>
</dbReference>
<evidence type="ECO:0000259" key="10">
    <source>
        <dbReference type="Pfam" id="PF16209"/>
    </source>
</evidence>
<dbReference type="Pfam" id="PF00122">
    <property type="entry name" value="E1-E2_ATPase"/>
    <property type="match status" value="1"/>
</dbReference>
<feature type="transmembrane region" description="Helical" evidence="7">
    <location>
        <begin position="74"/>
        <end position="91"/>
    </location>
</feature>
<keyword evidence="3 7" id="KW-0472">Membrane</keyword>
<evidence type="ECO:0000256" key="4">
    <source>
        <dbReference type="PIRSR" id="PIRSR606539-1"/>
    </source>
</evidence>
<feature type="non-terminal residue" evidence="11">
    <location>
        <position position="1"/>
    </location>
</feature>
<feature type="non-terminal residue" evidence="11">
    <location>
        <position position="763"/>
    </location>
</feature>
<feature type="compositionally biased region" description="Low complexity" evidence="8">
    <location>
        <begin position="520"/>
        <end position="534"/>
    </location>
</feature>
<evidence type="ECO:0000313" key="12">
    <source>
        <dbReference type="Proteomes" id="UP000789342"/>
    </source>
</evidence>
<dbReference type="OrthoDB" id="377733at2759"/>
<sequence length="763" mass="85844">RRDSIRLVAKRLSIMVNGLKEDEANRSILISPERKDPLIDARTNSPYVKNSITTSRYTFWNFLPKQIWYQFSKIANFYFLFVAALQAIPGFSPTGQFTTIIPLSIFISIAIAHEGFDDFRRHRQDQVENNKECSVLRVYRSSDRNGASKRFGVWNKIKWKQLEVGDLVLVKAQEWVPADLLLLHSKGENGACFIETAALDGETNLKQRQALKETNSLENMDALANFEATVTTENPNQDLYNFDGSIKLPNGKTLGLSNDQILLRGTILRNTPEVYGLVVFTGEETKLRMNASKNIRTKAPTIQHLMNRVVMIIFTFVISLSVICTILAALWNRYAESKAWYLLGAEGTLHTKLFTFIILFNTMIPISLYVTMEIVKLAQAYFINCDLEMYHKETDTPAEARTSTINEELGQVKYLFSDKTGTLTDNIMLFRKISVGGRAFLHDLDLRRIEEEELLAALRQPRKPSRLRKRFSLSIGRNRSEGSEDLNSIQMISLGRRESTRSGHFSMIAPAAIGPSPLYTRGSISRSSTRSTTSKNKDGDGQIRSTLDLLTIIQHQSNTPFGEKARFFLLAIALCHTCVPEIDKETDDVFYQAASPDEFALVTAAKELGYVVIDKSMSSVSLLINNEGPVGLNAPNKDTATYETYQILNVIEFSSKRKRMSVIYRLPDGRICLLCKGADSIVLELLRDPKNSGLKGKATLGTDKEKSSQREGDIKEKFVDANLGAEEQYPISNPTIVDDSFASRSNLHERSQSVKSELSVIDL</sequence>
<evidence type="ECO:0000256" key="8">
    <source>
        <dbReference type="SAM" id="MobiDB-lite"/>
    </source>
</evidence>
<evidence type="ECO:0000313" key="11">
    <source>
        <dbReference type="EMBL" id="CAG8731046.1"/>
    </source>
</evidence>
<feature type="binding site" evidence="5">
    <location>
        <position position="419"/>
    </location>
    <ligand>
        <name>ATP</name>
        <dbReference type="ChEBI" id="CHEBI:30616"/>
    </ligand>
</feature>
<dbReference type="Gene3D" id="3.40.1110.10">
    <property type="entry name" value="Calcium-transporting ATPase, cytoplasmic domain N"/>
    <property type="match status" value="1"/>
</dbReference>
<feature type="binding site" evidence="5">
    <location>
        <position position="653"/>
    </location>
    <ligand>
        <name>ATP</name>
        <dbReference type="ChEBI" id="CHEBI:30616"/>
    </ligand>
</feature>
<dbReference type="InterPro" id="IPR023299">
    <property type="entry name" value="ATPase_P-typ_cyto_dom_N"/>
</dbReference>
<dbReference type="InterPro" id="IPR059000">
    <property type="entry name" value="ATPase_P-type_domA"/>
</dbReference>
<feature type="domain" description="P-type ATPase N-terminal" evidence="10">
    <location>
        <begin position="44"/>
        <end position="100"/>
    </location>
</feature>
<feature type="active site" description="4-aspartylphosphate intermediate" evidence="4">
    <location>
        <position position="418"/>
    </location>
</feature>
<dbReference type="Proteomes" id="UP000789342">
    <property type="component" value="Unassembled WGS sequence"/>
</dbReference>
<keyword evidence="1 7" id="KW-0812">Transmembrane</keyword>
<dbReference type="EMBL" id="CAJVPV010026237">
    <property type="protein sequence ID" value="CAG8731046.1"/>
    <property type="molecule type" value="Genomic_DNA"/>
</dbReference>
<comment type="similarity">
    <text evidence="7">Belongs to the cation transport ATPase (P-type) (TC 3.A.3) family. Type IV subfamily.</text>
</comment>
<name>A0A9N9NGD7_9GLOM</name>
<proteinExistence type="inferred from homology"/>
<reference evidence="11" key="1">
    <citation type="submission" date="2021-06" db="EMBL/GenBank/DDBJ databases">
        <authorList>
            <person name="Kallberg Y."/>
            <person name="Tangrot J."/>
            <person name="Rosling A."/>
        </authorList>
    </citation>
    <scope>NUCLEOTIDE SEQUENCE</scope>
    <source>
        <strain evidence="11">CL551</strain>
    </source>
</reference>
<feature type="binding site" evidence="5">
    <location>
        <position position="420"/>
    </location>
    <ligand>
        <name>ATP</name>
        <dbReference type="ChEBI" id="CHEBI:30616"/>
    </ligand>
</feature>
<comment type="caution">
    <text evidence="7">Lacks conserved residue(s) required for the propagation of feature annotation.</text>
</comment>
<feature type="binding site" evidence="6">
    <location>
        <position position="418"/>
    </location>
    <ligand>
        <name>Mg(2+)</name>
        <dbReference type="ChEBI" id="CHEBI:18420"/>
    </ligand>
</feature>
<feature type="domain" description="P-type ATPase A" evidence="9">
    <location>
        <begin position="151"/>
        <end position="208"/>
    </location>
</feature>
<comment type="subcellular location">
    <subcellularLocation>
        <location evidence="7">Membrane</location>
        <topology evidence="7">Multi-pass membrane protein</topology>
    </subcellularLocation>
</comment>
<keyword evidence="7" id="KW-1278">Translocase</keyword>
<evidence type="ECO:0000259" key="9">
    <source>
        <dbReference type="Pfam" id="PF00122"/>
    </source>
</evidence>
<evidence type="ECO:0000256" key="1">
    <source>
        <dbReference type="ARBA" id="ARBA00022692"/>
    </source>
</evidence>
<feature type="transmembrane region" description="Helical" evidence="7">
    <location>
        <begin position="351"/>
        <end position="370"/>
    </location>
</feature>
<keyword evidence="5 7" id="KW-0547">Nucleotide-binding</keyword>
<dbReference type="InterPro" id="IPR006539">
    <property type="entry name" value="P-type_ATPase_IV"/>
</dbReference>
<dbReference type="EC" id="7.6.2.1" evidence="7"/>
<dbReference type="AlphaFoldDB" id="A0A9N9NGD7"/>
<evidence type="ECO:0000256" key="7">
    <source>
        <dbReference type="RuleBase" id="RU362033"/>
    </source>
</evidence>
<dbReference type="GO" id="GO:0045332">
    <property type="term" value="P:phospholipid translocation"/>
    <property type="evidence" value="ECO:0007669"/>
    <property type="project" value="TreeGrafter"/>
</dbReference>
<keyword evidence="6" id="KW-0479">Metal-binding</keyword>
<feature type="region of interest" description="Disordered" evidence="8">
    <location>
        <begin position="519"/>
        <end position="540"/>
    </location>
</feature>
<feature type="transmembrane region" description="Helical" evidence="7">
    <location>
        <begin position="309"/>
        <end position="331"/>
    </location>
</feature>
<feature type="binding site" evidence="5">
    <location>
        <position position="598"/>
    </location>
    <ligand>
        <name>ATP</name>
        <dbReference type="ChEBI" id="CHEBI:30616"/>
    </ligand>
</feature>
<dbReference type="InterPro" id="IPR008250">
    <property type="entry name" value="ATPase_P-typ_transduc_dom_A_sf"/>
</dbReference>
<dbReference type="Pfam" id="PF13246">
    <property type="entry name" value="Cation_ATPase"/>
    <property type="match status" value="1"/>
</dbReference>
<dbReference type="NCBIfam" id="TIGR01652">
    <property type="entry name" value="ATPase-Plipid"/>
    <property type="match status" value="1"/>
</dbReference>
<evidence type="ECO:0000256" key="6">
    <source>
        <dbReference type="PIRSR" id="PIRSR606539-3"/>
    </source>
</evidence>
<comment type="cofactor">
    <cofactor evidence="6">
        <name>Mg(2+)</name>
        <dbReference type="ChEBI" id="CHEBI:18420"/>
    </cofactor>
</comment>
<dbReference type="GO" id="GO:0006892">
    <property type="term" value="P:post-Golgi vesicle-mediated transport"/>
    <property type="evidence" value="ECO:0007669"/>
    <property type="project" value="TreeGrafter"/>
</dbReference>
<evidence type="ECO:0000256" key="2">
    <source>
        <dbReference type="ARBA" id="ARBA00022989"/>
    </source>
</evidence>
<evidence type="ECO:0000256" key="3">
    <source>
        <dbReference type="ARBA" id="ARBA00023136"/>
    </source>
</evidence>
<dbReference type="GO" id="GO:0140326">
    <property type="term" value="F:ATPase-coupled intramembrane lipid transporter activity"/>
    <property type="evidence" value="ECO:0007669"/>
    <property type="project" value="UniProtKB-EC"/>
</dbReference>
<comment type="catalytic activity">
    <reaction evidence="7">
        <text>ATP + H2O + phospholipidSide 1 = ADP + phosphate + phospholipidSide 2.</text>
        <dbReference type="EC" id="7.6.2.1"/>
    </reaction>
</comment>
<keyword evidence="12" id="KW-1185">Reference proteome</keyword>
<protein>
    <recommendedName>
        <fullName evidence="7">Phospholipid-transporting ATPase</fullName>
        <ecNumber evidence="7">7.6.2.1</ecNumber>
    </recommendedName>
</protein>